<organism evidence="2">
    <name type="scientific">Darwinula stevensoni</name>
    <dbReference type="NCBI Taxonomy" id="69355"/>
    <lineage>
        <taxon>Eukaryota</taxon>
        <taxon>Metazoa</taxon>
        <taxon>Ecdysozoa</taxon>
        <taxon>Arthropoda</taxon>
        <taxon>Crustacea</taxon>
        <taxon>Oligostraca</taxon>
        <taxon>Ostracoda</taxon>
        <taxon>Podocopa</taxon>
        <taxon>Podocopida</taxon>
        <taxon>Darwinulocopina</taxon>
        <taxon>Darwinuloidea</taxon>
        <taxon>Darwinulidae</taxon>
        <taxon>Darwinula</taxon>
    </lineage>
</organism>
<gene>
    <name evidence="2" type="ORF">DSTB1V02_LOCUS14445</name>
</gene>
<dbReference type="InterPro" id="IPR008914">
    <property type="entry name" value="PEBP"/>
</dbReference>
<dbReference type="SUPFAM" id="SSF49777">
    <property type="entry name" value="PEBP-like"/>
    <property type="match status" value="1"/>
</dbReference>
<evidence type="ECO:0000313" key="3">
    <source>
        <dbReference type="Proteomes" id="UP000677054"/>
    </source>
</evidence>
<sequence length="190" mass="21083">LAAIALSISLFHLVGSTSPAMDASKMKEANIVPDMITTVPPNVVEVKYADSKKEVRMGEVLTPSDVRNVPEVTFKADPSSLYTLVMADPDAPTPRDPKFRELLHWMVINIPGNNVTSGDTVVEYIGSGPPQNSEAHRYVFLVFKQLGTIEPGWVKHIDNKTRDGRQNFEVTRFARQFRLGDPIAGNFFRA</sequence>
<evidence type="ECO:0000313" key="2">
    <source>
        <dbReference type="EMBL" id="CAD7254699.1"/>
    </source>
</evidence>
<feature type="non-terminal residue" evidence="2">
    <location>
        <position position="190"/>
    </location>
</feature>
<dbReference type="EMBL" id="CAJPEV010011873">
    <property type="protein sequence ID" value="CAG0906335.1"/>
    <property type="molecule type" value="Genomic_DNA"/>
</dbReference>
<dbReference type="PANTHER" id="PTHR11362">
    <property type="entry name" value="PHOSPHATIDYLETHANOLAMINE-BINDING PROTEIN"/>
    <property type="match status" value="1"/>
</dbReference>
<dbReference type="Proteomes" id="UP000677054">
    <property type="component" value="Unassembled WGS sequence"/>
</dbReference>
<dbReference type="AlphaFoldDB" id="A0A7R9FTX4"/>
<dbReference type="EMBL" id="LR911391">
    <property type="protein sequence ID" value="CAD7254699.1"/>
    <property type="molecule type" value="Genomic_DNA"/>
</dbReference>
<dbReference type="InterPro" id="IPR035810">
    <property type="entry name" value="PEBP_euk"/>
</dbReference>
<dbReference type="PANTHER" id="PTHR11362:SF82">
    <property type="entry name" value="PHOSPHATIDYLETHANOLAMINE-BINDING PROTEIN 4"/>
    <property type="match status" value="1"/>
</dbReference>
<proteinExistence type="predicted"/>
<dbReference type="OrthoDB" id="2506647at2759"/>
<dbReference type="CDD" id="cd00866">
    <property type="entry name" value="PEBP_euk"/>
    <property type="match status" value="1"/>
</dbReference>
<dbReference type="InterPro" id="IPR036610">
    <property type="entry name" value="PEBP-like_sf"/>
</dbReference>
<keyword evidence="3" id="KW-1185">Reference proteome</keyword>
<evidence type="ECO:0000256" key="1">
    <source>
        <dbReference type="SAM" id="SignalP"/>
    </source>
</evidence>
<feature type="chain" id="PRO_5036403207" evidence="1">
    <location>
        <begin position="17"/>
        <end position="190"/>
    </location>
</feature>
<reference evidence="2" key="1">
    <citation type="submission" date="2020-11" db="EMBL/GenBank/DDBJ databases">
        <authorList>
            <person name="Tran Van P."/>
        </authorList>
    </citation>
    <scope>NUCLEOTIDE SEQUENCE</scope>
</reference>
<dbReference type="Gene3D" id="3.90.280.10">
    <property type="entry name" value="PEBP-like"/>
    <property type="match status" value="1"/>
</dbReference>
<feature type="non-terminal residue" evidence="2">
    <location>
        <position position="1"/>
    </location>
</feature>
<accession>A0A7R9FTX4</accession>
<keyword evidence="1" id="KW-0732">Signal</keyword>
<name>A0A7R9FTX4_9CRUS</name>
<dbReference type="Pfam" id="PF01161">
    <property type="entry name" value="PBP"/>
    <property type="match status" value="1"/>
</dbReference>
<feature type="signal peptide" evidence="1">
    <location>
        <begin position="1"/>
        <end position="16"/>
    </location>
</feature>
<protein>
    <submittedName>
        <fullName evidence="2">Uncharacterized protein</fullName>
    </submittedName>
</protein>